<dbReference type="AlphaFoldDB" id="A0A9Q0FFG3"/>
<protein>
    <recommendedName>
        <fullName evidence="6">Pentacotripeptide-repeat region of PRORP domain-containing protein</fullName>
    </recommendedName>
</protein>
<dbReference type="Pfam" id="PF13041">
    <property type="entry name" value="PPR_2"/>
    <property type="match status" value="5"/>
</dbReference>
<feature type="repeat" description="PPR" evidence="3">
    <location>
        <begin position="488"/>
        <end position="522"/>
    </location>
</feature>
<accession>A0A9Q0FFG3</accession>
<dbReference type="Proteomes" id="UP001141552">
    <property type="component" value="Unassembled WGS sequence"/>
</dbReference>
<keyword evidence="5" id="KW-1185">Reference proteome</keyword>
<evidence type="ECO:0000313" key="5">
    <source>
        <dbReference type="Proteomes" id="UP001141552"/>
    </source>
</evidence>
<dbReference type="NCBIfam" id="TIGR00756">
    <property type="entry name" value="PPR"/>
    <property type="match status" value="12"/>
</dbReference>
<dbReference type="PROSITE" id="PS51375">
    <property type="entry name" value="PPR"/>
    <property type="match status" value="13"/>
</dbReference>
<feature type="repeat" description="PPR" evidence="3">
    <location>
        <begin position="729"/>
        <end position="763"/>
    </location>
</feature>
<dbReference type="InterPro" id="IPR011990">
    <property type="entry name" value="TPR-like_helical_dom_sf"/>
</dbReference>
<dbReference type="PANTHER" id="PTHR46128:SF206">
    <property type="entry name" value="PENTACOTRIPEPTIDE-REPEAT REGION OF PRORP DOMAIN-CONTAINING PROTEIN"/>
    <property type="match status" value="1"/>
</dbReference>
<organism evidence="4 5">
    <name type="scientific">Turnera subulata</name>
    <dbReference type="NCBI Taxonomy" id="218843"/>
    <lineage>
        <taxon>Eukaryota</taxon>
        <taxon>Viridiplantae</taxon>
        <taxon>Streptophyta</taxon>
        <taxon>Embryophyta</taxon>
        <taxon>Tracheophyta</taxon>
        <taxon>Spermatophyta</taxon>
        <taxon>Magnoliopsida</taxon>
        <taxon>eudicotyledons</taxon>
        <taxon>Gunneridae</taxon>
        <taxon>Pentapetalae</taxon>
        <taxon>rosids</taxon>
        <taxon>fabids</taxon>
        <taxon>Malpighiales</taxon>
        <taxon>Passifloraceae</taxon>
        <taxon>Turnera</taxon>
    </lineage>
</organism>
<sequence>MRLLSRSLSSSSSSSAAAVQSLLKRGFTPTLKSVNLFLLSLSRARKYDLVANFFSQLDRNHVSSNSQTHSIFTWALLKLNRLEEAEQFLKTQMAVSSNFKKDFIFDSLIQGFCIHRKDPEKALSLLQDCLRSHGILPSYFTFCSLIHSFSSQGKMSGAIQVLELMNQNEGGKYPFDNFVVSSIVSGFCEVGKPELGVEFFQNALDVWGLRPNVVTYTALVNALCMLGRVGEVSELARRMDEEGVDFDVVFYSSWISGYLREGMVMDAFRKHREMMVERGIRADNISYNVLVHGVSRDGNVDKGVGFIDKMIEDGLKPDLFTCTSIVMGLCKKGKIDEAFSVFKMVDDMGIKVDEFMYATLIDGLSRRGDFDHVYQLLEEMEEKGIAPGILTYNTLINGLCKFRRTFDADEVSNRIVGDIVTYSTLLHGYIREENILGILEIKRRSEAAGVGVDTVLCTILMKAFFMMGAFEDVHSLYKEMKEMDLLIDSVTYCTMIDGYCKVGRIDEALEIFDEFRRTMVSSAACYNCMVNGLCKNGMADVATEVFVELNEKGLTLNVGMCRTLLKELANDESADGILNLIYRTERLGLDLYSTICNDAIELLCKNNLPMAAIDVYTVLRRNGLLLTSTSYCLILKELINDAKLLPAQPILGSFVKDYGLVEPRVCTMLLYYLCLNDMSRALYFLNKRKGNGSAVTLPISAVRKLAKTGRVFAAYELVMKAKDCLPSMNVVDYTILVDGLCKGGHPTKALDLCIFAESKGLSLTIVTYNSVINGLCHQGCLVEAFRLFDSLERINLTPSEITYATLIDTLCKGGHFLDAEQLFERMILKGYKANARIFNSFINGYCRFGLMEEAWKILNNMEQTCDPDEFSVSSMINGYCQTGDLEGALLFFVEYEEKGISPDLLGFLHLMRGLYTKGRMEEARSVLRKMLQSQSAMELIRRVNVVVETESIESFLFHLCEQGSIKEAVTLLDEVCALYFPARKWSDPYHEAQEHEHLSDLKAYGRVTKKAVSPSEKTDLDISLSGATKLDHAVGSSDDLAKSSQFNGIDSHYALIASFLSRGEPLRANKLVKDMIASFDGG</sequence>
<feature type="repeat" description="PPR" evidence="3">
    <location>
        <begin position="764"/>
        <end position="798"/>
    </location>
</feature>
<feature type="repeat" description="PPR" evidence="3">
    <location>
        <begin position="799"/>
        <end position="833"/>
    </location>
</feature>
<proteinExistence type="inferred from homology"/>
<reference evidence="4" key="1">
    <citation type="submission" date="2022-02" db="EMBL/GenBank/DDBJ databases">
        <authorList>
            <person name="Henning P.M."/>
            <person name="McCubbin A.G."/>
            <person name="Shore J.S."/>
        </authorList>
    </citation>
    <scope>NUCLEOTIDE SEQUENCE</scope>
    <source>
        <strain evidence="4">F60SS</strain>
        <tissue evidence="4">Leaves</tissue>
    </source>
</reference>
<name>A0A9Q0FFG3_9ROSI</name>
<feature type="repeat" description="PPR" evidence="3">
    <location>
        <begin position="834"/>
        <end position="864"/>
    </location>
</feature>
<feature type="repeat" description="PPR" evidence="3">
    <location>
        <begin position="212"/>
        <end position="246"/>
    </location>
</feature>
<dbReference type="Pfam" id="PF01535">
    <property type="entry name" value="PPR"/>
    <property type="match status" value="4"/>
</dbReference>
<dbReference type="InterPro" id="IPR002885">
    <property type="entry name" value="PPR_rpt"/>
</dbReference>
<feature type="repeat" description="PPR" evidence="3">
    <location>
        <begin position="101"/>
        <end position="137"/>
    </location>
</feature>
<keyword evidence="2" id="KW-0677">Repeat</keyword>
<evidence type="ECO:0000256" key="3">
    <source>
        <dbReference type="PROSITE-ProRule" id="PRU00708"/>
    </source>
</evidence>
<comment type="caution">
    <text evidence="4">The sequence shown here is derived from an EMBL/GenBank/DDBJ whole genome shotgun (WGS) entry which is preliminary data.</text>
</comment>
<dbReference type="Pfam" id="PF12854">
    <property type="entry name" value="PPR_1"/>
    <property type="match status" value="2"/>
</dbReference>
<evidence type="ECO:0000256" key="1">
    <source>
        <dbReference type="ARBA" id="ARBA00007626"/>
    </source>
</evidence>
<evidence type="ECO:0000313" key="4">
    <source>
        <dbReference type="EMBL" id="KAJ4830483.1"/>
    </source>
</evidence>
<feature type="repeat" description="PPR" evidence="3">
    <location>
        <begin position="247"/>
        <end position="282"/>
    </location>
</feature>
<feature type="repeat" description="PPR" evidence="3">
    <location>
        <begin position="868"/>
        <end position="902"/>
    </location>
</feature>
<reference evidence="4" key="2">
    <citation type="journal article" date="2023" name="Plants (Basel)">
        <title>Annotation of the Turnera subulata (Passifloraceae) Draft Genome Reveals the S-Locus Evolved after the Divergence of Turneroideae from Passifloroideae in a Stepwise Manner.</title>
        <authorList>
            <person name="Henning P.M."/>
            <person name="Roalson E.H."/>
            <person name="Mir W."/>
            <person name="McCubbin A.G."/>
            <person name="Shore J.S."/>
        </authorList>
    </citation>
    <scope>NUCLEOTIDE SEQUENCE</scope>
    <source>
        <strain evidence="4">F60SS</strain>
    </source>
</reference>
<dbReference type="OrthoDB" id="185373at2759"/>
<gene>
    <name evidence="4" type="ORF">Tsubulata_012803</name>
</gene>
<dbReference type="PANTHER" id="PTHR46128">
    <property type="entry name" value="MITOCHONDRIAL GROUP I INTRON SPLICING FACTOR CCM1"/>
    <property type="match status" value="1"/>
</dbReference>
<evidence type="ECO:0008006" key="6">
    <source>
        <dbReference type="Google" id="ProtNLM"/>
    </source>
</evidence>
<dbReference type="InterPro" id="IPR050872">
    <property type="entry name" value="PPR_P_subfamily"/>
</dbReference>
<dbReference type="EMBL" id="JAKUCV010005628">
    <property type="protein sequence ID" value="KAJ4830483.1"/>
    <property type="molecule type" value="Genomic_DNA"/>
</dbReference>
<feature type="repeat" description="PPR" evidence="3">
    <location>
        <begin position="353"/>
        <end position="387"/>
    </location>
</feature>
<feature type="repeat" description="PPR" evidence="3">
    <location>
        <begin position="453"/>
        <end position="487"/>
    </location>
</feature>
<comment type="similarity">
    <text evidence="1">Belongs to the PPR family. P subfamily.</text>
</comment>
<feature type="repeat" description="PPR" evidence="3">
    <location>
        <begin position="283"/>
        <end position="317"/>
    </location>
</feature>
<feature type="repeat" description="PPR" evidence="3">
    <location>
        <begin position="318"/>
        <end position="352"/>
    </location>
</feature>
<dbReference type="Gene3D" id="1.25.40.10">
    <property type="entry name" value="Tetratricopeptide repeat domain"/>
    <property type="match status" value="6"/>
</dbReference>
<evidence type="ECO:0000256" key="2">
    <source>
        <dbReference type="ARBA" id="ARBA00022737"/>
    </source>
</evidence>